<dbReference type="NCBIfam" id="TIGR00377">
    <property type="entry name" value="ant_ant_sig"/>
    <property type="match status" value="1"/>
</dbReference>
<gene>
    <name evidence="4" type="ORF">P0M35_01365</name>
</gene>
<keyword evidence="5" id="KW-1185">Reference proteome</keyword>
<reference evidence="4" key="1">
    <citation type="submission" date="2023-03" db="EMBL/GenBank/DDBJ databases">
        <title>Stygiobacter electus gen. nov., sp. nov., facultatively anaerobic thermotolerant bacterium of the class Ignavibacteria from a well of Yessentuki mineral water deposit.</title>
        <authorList>
            <person name="Podosokorskaya O.A."/>
            <person name="Elcheninov A.G."/>
            <person name="Petrova N.F."/>
            <person name="Zavarzina D.G."/>
            <person name="Kublanov I.V."/>
            <person name="Merkel A.Y."/>
        </authorList>
    </citation>
    <scope>NUCLEOTIDE SEQUENCE</scope>
    <source>
        <strain evidence="4">09-Me</strain>
    </source>
</reference>
<comment type="caution">
    <text evidence="4">The sequence shown here is derived from an EMBL/GenBank/DDBJ whole genome shotgun (WGS) entry which is preliminary data.</text>
</comment>
<organism evidence="4 5">
    <name type="scientific">Stygiobacter electus</name>
    <dbReference type="NCBI Taxonomy" id="3032292"/>
    <lineage>
        <taxon>Bacteria</taxon>
        <taxon>Pseudomonadati</taxon>
        <taxon>Ignavibacteriota</taxon>
        <taxon>Ignavibacteria</taxon>
        <taxon>Ignavibacteriales</taxon>
        <taxon>Melioribacteraceae</taxon>
        <taxon>Stygiobacter</taxon>
    </lineage>
</organism>
<dbReference type="SUPFAM" id="SSF52091">
    <property type="entry name" value="SpoIIaa-like"/>
    <property type="match status" value="1"/>
</dbReference>
<evidence type="ECO:0000256" key="2">
    <source>
        <dbReference type="RuleBase" id="RU003749"/>
    </source>
</evidence>
<dbReference type="AlphaFoldDB" id="A0AAE3TBU3"/>
<dbReference type="InterPro" id="IPR002645">
    <property type="entry name" value="STAS_dom"/>
</dbReference>
<dbReference type="PROSITE" id="PS50801">
    <property type="entry name" value="STAS"/>
    <property type="match status" value="1"/>
</dbReference>
<dbReference type="InterPro" id="IPR003658">
    <property type="entry name" value="Anti-sigma_ant"/>
</dbReference>
<proteinExistence type="inferred from homology"/>
<name>A0AAE3TBU3_9BACT</name>
<protein>
    <recommendedName>
        <fullName evidence="2">Anti-sigma factor antagonist</fullName>
    </recommendedName>
</protein>
<comment type="similarity">
    <text evidence="1 2">Belongs to the anti-sigma-factor antagonist family.</text>
</comment>
<evidence type="ECO:0000313" key="4">
    <source>
        <dbReference type="EMBL" id="MDF1610786.1"/>
    </source>
</evidence>
<dbReference type="Gene3D" id="3.30.750.24">
    <property type="entry name" value="STAS domain"/>
    <property type="match status" value="1"/>
</dbReference>
<dbReference type="PANTHER" id="PTHR33495">
    <property type="entry name" value="ANTI-SIGMA FACTOR ANTAGONIST TM_1081-RELATED-RELATED"/>
    <property type="match status" value="1"/>
</dbReference>
<dbReference type="GO" id="GO:0043856">
    <property type="term" value="F:anti-sigma factor antagonist activity"/>
    <property type="evidence" value="ECO:0007669"/>
    <property type="project" value="InterPro"/>
</dbReference>
<sequence>MAENFNYELKKIADTAIFKLNEKRFDASIAGFVKGEFTILLHTEDVKKLILDLSEVEYCDSSGLSAILLAFRILQSNEGQIRIASPTKNVKTLIEISQLDRVLTVCNSVEEALKDLNDKS</sequence>
<evidence type="ECO:0000256" key="1">
    <source>
        <dbReference type="ARBA" id="ARBA00009013"/>
    </source>
</evidence>
<dbReference type="CDD" id="cd07043">
    <property type="entry name" value="STAS_anti-anti-sigma_factors"/>
    <property type="match status" value="1"/>
</dbReference>
<dbReference type="InterPro" id="IPR036513">
    <property type="entry name" value="STAS_dom_sf"/>
</dbReference>
<dbReference type="Pfam" id="PF01740">
    <property type="entry name" value="STAS"/>
    <property type="match status" value="1"/>
</dbReference>
<feature type="domain" description="STAS" evidence="3">
    <location>
        <begin position="1"/>
        <end position="116"/>
    </location>
</feature>
<evidence type="ECO:0000259" key="3">
    <source>
        <dbReference type="PROSITE" id="PS50801"/>
    </source>
</evidence>
<dbReference type="EMBL" id="JARGDL010000001">
    <property type="protein sequence ID" value="MDF1610786.1"/>
    <property type="molecule type" value="Genomic_DNA"/>
</dbReference>
<dbReference type="RefSeq" id="WP_321534552.1">
    <property type="nucleotide sequence ID" value="NZ_JARGDL010000001.1"/>
</dbReference>
<dbReference type="PANTHER" id="PTHR33495:SF2">
    <property type="entry name" value="ANTI-SIGMA FACTOR ANTAGONIST TM_1081-RELATED"/>
    <property type="match status" value="1"/>
</dbReference>
<dbReference type="Proteomes" id="UP001221302">
    <property type="component" value="Unassembled WGS sequence"/>
</dbReference>
<evidence type="ECO:0000313" key="5">
    <source>
        <dbReference type="Proteomes" id="UP001221302"/>
    </source>
</evidence>
<accession>A0AAE3TBU3</accession>